<dbReference type="Gene3D" id="1.10.357.10">
    <property type="entry name" value="Tetracycline Repressor, domain 2"/>
    <property type="match status" value="1"/>
</dbReference>
<dbReference type="PANTHER" id="PTHR30055">
    <property type="entry name" value="HTH-TYPE TRANSCRIPTIONAL REGULATOR RUTR"/>
    <property type="match status" value="1"/>
</dbReference>
<dbReference type="AlphaFoldDB" id="A0A410P6T9"/>
<proteinExistence type="predicted"/>
<dbReference type="InterPro" id="IPR009057">
    <property type="entry name" value="Homeodomain-like_sf"/>
</dbReference>
<keyword evidence="7" id="KW-1185">Reference proteome</keyword>
<dbReference type="Pfam" id="PF00440">
    <property type="entry name" value="TetR_N"/>
    <property type="match status" value="1"/>
</dbReference>
<dbReference type="Gene3D" id="1.10.10.60">
    <property type="entry name" value="Homeodomain-like"/>
    <property type="match status" value="1"/>
</dbReference>
<evidence type="ECO:0000256" key="3">
    <source>
        <dbReference type="ARBA" id="ARBA00023163"/>
    </source>
</evidence>
<dbReference type="SUPFAM" id="SSF46689">
    <property type="entry name" value="Homeodomain-like"/>
    <property type="match status" value="1"/>
</dbReference>
<reference evidence="6 7" key="1">
    <citation type="submission" date="2017-01" db="EMBL/GenBank/DDBJ databases">
        <title>First insights into the biology of 'candidatus Vampirococcus archaeovorus'.</title>
        <authorList>
            <person name="Kizina J."/>
            <person name="Jordan S."/>
            <person name="Stueber K."/>
            <person name="Reinhardt R."/>
            <person name="Harder J."/>
        </authorList>
    </citation>
    <scope>NUCLEOTIDE SEQUENCE [LARGE SCALE GENOMIC DNA]</scope>
    <source>
        <strain evidence="6 7">LiM</strain>
    </source>
</reference>
<dbReference type="InterPro" id="IPR036271">
    <property type="entry name" value="Tet_transcr_reg_TetR-rel_C_sf"/>
</dbReference>
<dbReference type="EMBL" id="CP019384">
    <property type="protein sequence ID" value="QAT17778.1"/>
    <property type="molecule type" value="Genomic_DNA"/>
</dbReference>
<dbReference type="InterPro" id="IPR050109">
    <property type="entry name" value="HTH-type_TetR-like_transc_reg"/>
</dbReference>
<dbReference type="GO" id="GO:0003700">
    <property type="term" value="F:DNA-binding transcription factor activity"/>
    <property type="evidence" value="ECO:0007669"/>
    <property type="project" value="TreeGrafter"/>
</dbReference>
<dbReference type="PROSITE" id="PS50977">
    <property type="entry name" value="HTH_TETR_2"/>
    <property type="match status" value="1"/>
</dbReference>
<dbReference type="InterPro" id="IPR001647">
    <property type="entry name" value="HTH_TetR"/>
</dbReference>
<dbReference type="KEGG" id="vai:BU251_08615"/>
<gene>
    <name evidence="6" type="ORF">BU251_08615</name>
</gene>
<evidence type="ECO:0000313" key="7">
    <source>
        <dbReference type="Proteomes" id="UP000287243"/>
    </source>
</evidence>
<feature type="domain" description="HTH tetR-type" evidence="5">
    <location>
        <begin position="5"/>
        <end position="65"/>
    </location>
</feature>
<evidence type="ECO:0000256" key="4">
    <source>
        <dbReference type="PROSITE-ProRule" id="PRU00335"/>
    </source>
</evidence>
<dbReference type="GO" id="GO:0000976">
    <property type="term" value="F:transcription cis-regulatory region binding"/>
    <property type="evidence" value="ECO:0007669"/>
    <property type="project" value="TreeGrafter"/>
</dbReference>
<sequence>MIHASSLKEKILDAAQARMIRFGYRKVTMDEIAQDLRASKNTIYKIFVGKEEIAKGLVKRLQEDINRGLDDLERREKDPLRVFSGSILLLRRTLGPWFEHFFKEIALELPDLWKEFLRYRNEKILEIRSLVEKGIKRGVLRKVPASVAVQAYLGSVKAIISPRFLEQERLSFDEALQAVLDIWAHGILKKGR</sequence>
<keyword evidence="2 4" id="KW-0238">DNA-binding</keyword>
<organism evidence="6 7">
    <name type="scientific">Velamenicoccus archaeovorus</name>
    <dbReference type="NCBI Taxonomy" id="1930593"/>
    <lineage>
        <taxon>Bacteria</taxon>
        <taxon>Pseudomonadati</taxon>
        <taxon>Candidatus Omnitrophota</taxon>
        <taxon>Candidatus Velamenicoccus</taxon>
    </lineage>
</organism>
<keyword evidence="1" id="KW-0805">Transcription regulation</keyword>
<dbReference type="SUPFAM" id="SSF48498">
    <property type="entry name" value="Tetracyclin repressor-like, C-terminal domain"/>
    <property type="match status" value="1"/>
</dbReference>
<feature type="DNA-binding region" description="H-T-H motif" evidence="4">
    <location>
        <begin position="28"/>
        <end position="47"/>
    </location>
</feature>
<evidence type="ECO:0000259" key="5">
    <source>
        <dbReference type="PROSITE" id="PS50977"/>
    </source>
</evidence>
<evidence type="ECO:0000256" key="1">
    <source>
        <dbReference type="ARBA" id="ARBA00023015"/>
    </source>
</evidence>
<protein>
    <recommendedName>
        <fullName evidence="5">HTH tetR-type domain-containing protein</fullName>
    </recommendedName>
</protein>
<evidence type="ECO:0000256" key="2">
    <source>
        <dbReference type="ARBA" id="ARBA00023125"/>
    </source>
</evidence>
<keyword evidence="3" id="KW-0804">Transcription</keyword>
<dbReference type="OrthoDB" id="9789566at2"/>
<dbReference type="Proteomes" id="UP000287243">
    <property type="component" value="Chromosome"/>
</dbReference>
<name>A0A410P6T9_VELA1</name>
<dbReference type="RefSeq" id="WP_128700743.1">
    <property type="nucleotide sequence ID" value="NZ_CP019384.1"/>
</dbReference>
<evidence type="ECO:0000313" key="6">
    <source>
        <dbReference type="EMBL" id="QAT17778.1"/>
    </source>
</evidence>
<accession>A0A410P6T9</accession>
<dbReference type="PANTHER" id="PTHR30055:SF234">
    <property type="entry name" value="HTH-TYPE TRANSCRIPTIONAL REGULATOR BETI"/>
    <property type="match status" value="1"/>
</dbReference>